<dbReference type="OrthoDB" id="8156at10239"/>
<reference evidence="1 2" key="1">
    <citation type="journal article" date="2013" name="Genome Announc.">
        <title>Complete Genome of Acinetobacter baumannii Podophage Petty.</title>
        <authorList>
            <person name="Mumm I.P."/>
            <person name="Wood T.L."/>
            <person name="Chamakura K.R."/>
            <person name="Kuty Everett G.F."/>
        </authorList>
    </citation>
    <scope>NUCLEOTIDE SEQUENCE [LARGE SCALE GENOMIC DNA]</scope>
</reference>
<dbReference type="EMBL" id="KF669656">
    <property type="protein sequence ID" value="AGY48006.1"/>
    <property type="molecule type" value="Genomic_DNA"/>
</dbReference>
<dbReference type="Pfam" id="PF17212">
    <property type="entry name" value="Tube"/>
    <property type="match status" value="1"/>
</dbReference>
<evidence type="ECO:0000313" key="1">
    <source>
        <dbReference type="EMBL" id="AGY48006.1"/>
    </source>
</evidence>
<dbReference type="Proteomes" id="UP000017654">
    <property type="component" value="Segment"/>
</dbReference>
<sequence length="183" mass="20989">MELLKAVNAVLPHLGEHPITRIEGAKHPTVDLILAAIERHRLSLLSSGWWFNELTMTIPVNSDDMIDVPKDALAVYGIDCQVEIDGEKFFDLANGTRYFTKPIKVRIIRDIEFTKLPIAVALYITYSAGAEVYLQDYGRENTVPELQDLATKQLYLVEQENLRKRNYNSRNSVRRSIRAVKFR</sequence>
<dbReference type="InterPro" id="IPR033767">
    <property type="entry name" value="Tail_Gp11"/>
</dbReference>
<name>U5PW93_9CAUD</name>
<protein>
    <submittedName>
        <fullName evidence="1">Tail tubular protein A</fullName>
    </submittedName>
</protein>
<organism evidence="1 2">
    <name type="scientific">Acinetobacter phage Petty</name>
    <dbReference type="NCBI Taxonomy" id="1406779"/>
    <lineage>
        <taxon>Viruses</taxon>
        <taxon>Duplodnaviria</taxon>
        <taxon>Heunggongvirae</taxon>
        <taxon>Uroviricota</taxon>
        <taxon>Caudoviricetes</taxon>
        <taxon>Autographivirales</taxon>
        <taxon>Autoscriptoviridae</taxon>
        <taxon>Beijerinckvirinae</taxon>
        <taxon>Pettyvirus</taxon>
        <taxon>Pettyvirus petty</taxon>
    </lineage>
</organism>
<dbReference type="GeneID" id="18503472"/>
<evidence type="ECO:0000313" key="2">
    <source>
        <dbReference type="Proteomes" id="UP000017654"/>
    </source>
</evidence>
<keyword evidence="2" id="KW-1185">Reference proteome</keyword>
<dbReference type="RefSeq" id="YP_009006531.1">
    <property type="nucleotide sequence ID" value="NC_023570.1"/>
</dbReference>
<gene>
    <name evidence="1" type="ORF">Petty_34</name>
</gene>
<proteinExistence type="predicted"/>
<dbReference type="KEGG" id="vg:18503472"/>
<accession>U5PW93</accession>